<proteinExistence type="predicted"/>
<feature type="transmembrane region" description="Helical" evidence="1">
    <location>
        <begin position="223"/>
        <end position="241"/>
    </location>
</feature>
<organism evidence="2">
    <name type="scientific">marine sediment metagenome</name>
    <dbReference type="NCBI Taxonomy" id="412755"/>
    <lineage>
        <taxon>unclassified sequences</taxon>
        <taxon>metagenomes</taxon>
        <taxon>ecological metagenomes</taxon>
    </lineage>
</organism>
<keyword evidence="1" id="KW-0472">Membrane</keyword>
<name>A0A0F9VRW4_9ZZZZ</name>
<keyword evidence="1" id="KW-0812">Transmembrane</keyword>
<feature type="transmembrane region" description="Helical" evidence="1">
    <location>
        <begin position="98"/>
        <end position="117"/>
    </location>
</feature>
<accession>A0A0F9VRW4</accession>
<evidence type="ECO:0000256" key="1">
    <source>
        <dbReference type="SAM" id="Phobius"/>
    </source>
</evidence>
<gene>
    <name evidence="2" type="ORF">LCGC14_0051680</name>
</gene>
<feature type="transmembrane region" description="Helical" evidence="1">
    <location>
        <begin position="41"/>
        <end position="60"/>
    </location>
</feature>
<feature type="transmembrane region" description="Helical" evidence="1">
    <location>
        <begin position="253"/>
        <end position="270"/>
    </location>
</feature>
<feature type="transmembrane region" description="Helical" evidence="1">
    <location>
        <begin position="12"/>
        <end position="35"/>
    </location>
</feature>
<feature type="transmembrane region" description="Helical" evidence="1">
    <location>
        <begin position="129"/>
        <end position="148"/>
    </location>
</feature>
<keyword evidence="1" id="KW-1133">Transmembrane helix</keyword>
<evidence type="ECO:0008006" key="3">
    <source>
        <dbReference type="Google" id="ProtNLM"/>
    </source>
</evidence>
<sequence length="277" mass="31660">MTIVKKIFNFYLDASIHVALAVFCLVHVTALTLSISVPLELYFFIFFGAISCYNFVKYGVEAEKYILVANTYQKNIQFFSFGCLLVAGYQLFFLSERVFVGLLILAAITGLYALPVLPKNKNFRSFSGLKILIVAAVWAGTTVILPTISQLDAISWNVKIETIQRFLFVLVLLVPFEIRDLKYDSASLKTLPQRVGVKGAKRIGYCWVILFYAITFIKTDLDVTHIMVKTILFVVLMLMIFKTELNQKKYFSSFWVEAIPLLWWGLFVISKKYSILL</sequence>
<dbReference type="AlphaFoldDB" id="A0A0F9VRW4"/>
<reference evidence="2" key="1">
    <citation type="journal article" date="2015" name="Nature">
        <title>Complex archaea that bridge the gap between prokaryotes and eukaryotes.</title>
        <authorList>
            <person name="Spang A."/>
            <person name="Saw J.H."/>
            <person name="Jorgensen S.L."/>
            <person name="Zaremba-Niedzwiedzka K."/>
            <person name="Martijn J."/>
            <person name="Lind A.E."/>
            <person name="van Eijk R."/>
            <person name="Schleper C."/>
            <person name="Guy L."/>
            <person name="Ettema T.J."/>
        </authorList>
    </citation>
    <scope>NUCLEOTIDE SEQUENCE</scope>
</reference>
<protein>
    <recommendedName>
        <fullName evidence="3">Prenyltransferase</fullName>
    </recommendedName>
</protein>
<dbReference type="EMBL" id="LAZR01000011">
    <property type="protein sequence ID" value="KKO07826.1"/>
    <property type="molecule type" value="Genomic_DNA"/>
</dbReference>
<feature type="transmembrane region" description="Helical" evidence="1">
    <location>
        <begin position="72"/>
        <end position="92"/>
    </location>
</feature>
<evidence type="ECO:0000313" key="2">
    <source>
        <dbReference type="EMBL" id="KKO07826.1"/>
    </source>
</evidence>
<comment type="caution">
    <text evidence="2">The sequence shown here is derived from an EMBL/GenBank/DDBJ whole genome shotgun (WGS) entry which is preliminary data.</text>
</comment>